<evidence type="ECO:0000313" key="6">
    <source>
        <dbReference type="EMBL" id="MBB5049291.1"/>
    </source>
</evidence>
<dbReference type="PROSITE" id="PS00198">
    <property type="entry name" value="4FE4S_FER_1"/>
    <property type="match status" value="1"/>
</dbReference>
<reference evidence="6 7" key="1">
    <citation type="submission" date="2020-08" db="EMBL/GenBank/DDBJ databases">
        <title>Genomic Encyclopedia of Type Strains, Phase IV (KMG-IV): sequencing the most valuable type-strain genomes for metagenomic binning, comparative biology and taxonomic classification.</title>
        <authorList>
            <person name="Goeker M."/>
        </authorList>
    </citation>
    <scope>NUCLEOTIDE SEQUENCE [LARGE SCALE GENOMIC DNA]</scope>
    <source>
        <strain evidence="6 7">DSM 12706</strain>
    </source>
</reference>
<dbReference type="EC" id="1.2.7.8" evidence="6"/>
<keyword evidence="2 6" id="KW-0560">Oxidoreductase</keyword>
<dbReference type="RefSeq" id="WP_184261368.1">
    <property type="nucleotide sequence ID" value="NZ_JACHIH010000033.1"/>
</dbReference>
<dbReference type="Proteomes" id="UP000542353">
    <property type="component" value="Unassembled WGS sequence"/>
</dbReference>
<comment type="caution">
    <text evidence="6">The sequence shown here is derived from an EMBL/GenBank/DDBJ whole genome shotgun (WGS) entry which is preliminary data.</text>
</comment>
<keyword evidence="7" id="KW-1185">Reference proteome</keyword>
<dbReference type="Pfam" id="PF01558">
    <property type="entry name" value="POR"/>
    <property type="match status" value="1"/>
</dbReference>
<name>A0A7W7Z773_9BRAD</name>
<accession>A0A7W7Z773</accession>
<keyword evidence="6" id="KW-0670">Pyruvate</keyword>
<keyword evidence="4" id="KW-0411">Iron-sulfur</keyword>
<dbReference type="InterPro" id="IPR019752">
    <property type="entry name" value="Pyrv/ketoisovalerate_OxRed_cat"/>
</dbReference>
<sequence>MSETSIDAAPAVAPSAAKPPFNVLIVGVGGQGVIMVSKVLAALAQWRGFEVKQSEVHGMAKRGGSVFSHVRFGKRVWSPTIAKGEADVLVALEWAEGLRWLPFLKPDTGIFICDTKRIVPPFACLNRTPGAPMRYSRETADEVASYVAEGYAIDATTMAEELGNERAANVVLLGALSNALDFPVADWETTVADFVPKKTVAVNLEAFRLGRTWVAEARAPAADVPLVHAPVAASYAPRLEINADWCKSCDICVKLCPERCLKLNAERVAELAAPEKCTGCRLCEWLCPDFAIRVHLDPQAGAEGTAR</sequence>
<dbReference type="InterPro" id="IPR017900">
    <property type="entry name" value="4Fe4S_Fe_S_CS"/>
</dbReference>
<dbReference type="EMBL" id="JACHIH010000033">
    <property type="protein sequence ID" value="MBB5049291.1"/>
    <property type="molecule type" value="Genomic_DNA"/>
</dbReference>
<evidence type="ECO:0000256" key="3">
    <source>
        <dbReference type="ARBA" id="ARBA00023004"/>
    </source>
</evidence>
<evidence type="ECO:0000313" key="7">
    <source>
        <dbReference type="Proteomes" id="UP000542353"/>
    </source>
</evidence>
<dbReference type="GO" id="GO:0046872">
    <property type="term" value="F:metal ion binding"/>
    <property type="evidence" value="ECO:0007669"/>
    <property type="project" value="UniProtKB-KW"/>
</dbReference>
<organism evidence="6 7">
    <name type="scientific">Rhodopseudomonas rhenobacensis</name>
    <dbReference type="NCBI Taxonomy" id="87461"/>
    <lineage>
        <taxon>Bacteria</taxon>
        <taxon>Pseudomonadati</taxon>
        <taxon>Pseudomonadota</taxon>
        <taxon>Alphaproteobacteria</taxon>
        <taxon>Hyphomicrobiales</taxon>
        <taxon>Nitrobacteraceae</taxon>
        <taxon>Rhodopseudomonas</taxon>
    </lineage>
</organism>
<evidence type="ECO:0000256" key="4">
    <source>
        <dbReference type="ARBA" id="ARBA00023014"/>
    </source>
</evidence>
<dbReference type="SUPFAM" id="SSF54862">
    <property type="entry name" value="4Fe-4S ferredoxins"/>
    <property type="match status" value="1"/>
</dbReference>
<keyword evidence="1" id="KW-0479">Metal-binding</keyword>
<dbReference type="Gene3D" id="3.40.920.10">
    <property type="entry name" value="Pyruvate-ferredoxin oxidoreductase, PFOR, domain III"/>
    <property type="match status" value="1"/>
</dbReference>
<dbReference type="Gene3D" id="3.30.70.20">
    <property type="match status" value="1"/>
</dbReference>
<keyword evidence="3" id="KW-0408">Iron</keyword>
<feature type="domain" description="4Fe-4S ferredoxin-type" evidence="5">
    <location>
        <begin position="267"/>
        <end position="297"/>
    </location>
</feature>
<dbReference type="AlphaFoldDB" id="A0A7W7Z773"/>
<evidence type="ECO:0000256" key="2">
    <source>
        <dbReference type="ARBA" id="ARBA00023002"/>
    </source>
</evidence>
<dbReference type="Pfam" id="PF00037">
    <property type="entry name" value="Fer4"/>
    <property type="match status" value="1"/>
</dbReference>
<dbReference type="InterPro" id="IPR017896">
    <property type="entry name" value="4Fe4S_Fe-S-bd"/>
</dbReference>
<feature type="domain" description="4Fe-4S ferredoxin-type" evidence="5">
    <location>
        <begin position="237"/>
        <end position="266"/>
    </location>
</feature>
<proteinExistence type="predicted"/>
<dbReference type="InterPro" id="IPR002869">
    <property type="entry name" value="Pyrv_flavodox_OxRed_cen"/>
</dbReference>
<dbReference type="GO" id="GO:0043805">
    <property type="term" value="F:indolepyruvate ferredoxin oxidoreductase activity"/>
    <property type="evidence" value="ECO:0007669"/>
    <property type="project" value="UniProtKB-EC"/>
</dbReference>
<dbReference type="SUPFAM" id="SSF53323">
    <property type="entry name" value="Pyruvate-ferredoxin oxidoreductase, PFOR, domain III"/>
    <property type="match status" value="1"/>
</dbReference>
<dbReference type="PANTHER" id="PTHR43854">
    <property type="entry name" value="INDOLEPYRUVATE OXIDOREDUCTASE SUBUNIT IORB"/>
    <property type="match status" value="1"/>
</dbReference>
<protein>
    <submittedName>
        <fullName evidence="6">Indolepyruvate ferredoxin oxidoreductase beta subunit</fullName>
        <ecNumber evidence="6">1.2.7.8</ecNumber>
    </submittedName>
</protein>
<dbReference type="InterPro" id="IPR052198">
    <property type="entry name" value="IorB_Oxidoreductase"/>
</dbReference>
<dbReference type="PROSITE" id="PS51379">
    <property type="entry name" value="4FE4S_FER_2"/>
    <property type="match status" value="2"/>
</dbReference>
<evidence type="ECO:0000256" key="1">
    <source>
        <dbReference type="ARBA" id="ARBA00022723"/>
    </source>
</evidence>
<evidence type="ECO:0000259" key="5">
    <source>
        <dbReference type="PROSITE" id="PS51379"/>
    </source>
</evidence>
<gene>
    <name evidence="6" type="ORF">HNR60_004067</name>
</gene>
<dbReference type="GO" id="GO:0051536">
    <property type="term" value="F:iron-sulfur cluster binding"/>
    <property type="evidence" value="ECO:0007669"/>
    <property type="project" value="UniProtKB-KW"/>
</dbReference>
<dbReference type="PANTHER" id="PTHR43854:SF1">
    <property type="entry name" value="INDOLEPYRUVATE OXIDOREDUCTASE SUBUNIT IORB"/>
    <property type="match status" value="1"/>
</dbReference>